<name>X0ZZ19_9ZZZZ</name>
<dbReference type="EMBL" id="BART01004060">
    <property type="protein sequence ID" value="GAG65708.1"/>
    <property type="molecule type" value="Genomic_DNA"/>
</dbReference>
<dbReference type="EMBL" id="BARU01040716">
    <property type="protein sequence ID" value="GAH80652.1"/>
    <property type="molecule type" value="Genomic_DNA"/>
</dbReference>
<sequence length="78" mass="9008">MKYFKTFLTALGFITFFYLITPNMLYAYLDAGTGSYMIQIIIAIAVGGAFGIKIFWRRIYGFFKRLPSRSKEDGQDKN</sequence>
<keyword evidence="1" id="KW-0472">Membrane</keyword>
<comment type="caution">
    <text evidence="2">The sequence shown here is derived from an EMBL/GenBank/DDBJ whole genome shotgun (WGS) entry which is preliminary data.</text>
</comment>
<gene>
    <name evidence="2" type="ORF">S01H4_10544</name>
    <name evidence="3" type="ORF">S03H2_62910</name>
</gene>
<evidence type="ECO:0000313" key="3">
    <source>
        <dbReference type="EMBL" id="GAH80652.1"/>
    </source>
</evidence>
<organism evidence="2">
    <name type="scientific">marine sediment metagenome</name>
    <dbReference type="NCBI Taxonomy" id="412755"/>
    <lineage>
        <taxon>unclassified sequences</taxon>
        <taxon>metagenomes</taxon>
        <taxon>ecological metagenomes</taxon>
    </lineage>
</organism>
<evidence type="ECO:0000256" key="1">
    <source>
        <dbReference type="SAM" id="Phobius"/>
    </source>
</evidence>
<keyword evidence="1" id="KW-1133">Transmembrane helix</keyword>
<evidence type="ECO:0000313" key="2">
    <source>
        <dbReference type="EMBL" id="GAG65708.1"/>
    </source>
</evidence>
<accession>X0ZZ19</accession>
<feature type="transmembrane region" description="Helical" evidence="1">
    <location>
        <begin position="35"/>
        <end position="56"/>
    </location>
</feature>
<keyword evidence="1" id="KW-0812">Transmembrane</keyword>
<reference evidence="2" key="1">
    <citation type="journal article" date="2014" name="Front. Microbiol.">
        <title>High frequency of phylogenetically diverse reductive dehalogenase-homologous genes in deep subseafloor sedimentary metagenomes.</title>
        <authorList>
            <person name="Kawai M."/>
            <person name="Futagami T."/>
            <person name="Toyoda A."/>
            <person name="Takaki Y."/>
            <person name="Nishi S."/>
            <person name="Hori S."/>
            <person name="Arai W."/>
            <person name="Tsubouchi T."/>
            <person name="Morono Y."/>
            <person name="Uchiyama I."/>
            <person name="Ito T."/>
            <person name="Fujiyama A."/>
            <person name="Inagaki F."/>
            <person name="Takami H."/>
        </authorList>
    </citation>
    <scope>NUCLEOTIDE SEQUENCE</scope>
    <source>
        <strain evidence="2">Expedition CK06-06</strain>
    </source>
</reference>
<feature type="transmembrane region" description="Helical" evidence="1">
    <location>
        <begin position="7"/>
        <end position="29"/>
    </location>
</feature>
<proteinExistence type="predicted"/>
<protein>
    <submittedName>
        <fullName evidence="2">Uncharacterized protein</fullName>
    </submittedName>
</protein>
<dbReference type="AlphaFoldDB" id="X0ZZ19"/>